<evidence type="ECO:0000313" key="3">
    <source>
        <dbReference type="EMBL" id="MEQ2520731.1"/>
    </source>
</evidence>
<organism evidence="3 4">
    <name type="scientific">Ruthenibacterium intestinale</name>
    <dbReference type="NCBI Taxonomy" id="3133163"/>
    <lineage>
        <taxon>Bacteria</taxon>
        <taxon>Bacillati</taxon>
        <taxon>Bacillota</taxon>
        <taxon>Clostridia</taxon>
        <taxon>Eubacteriales</taxon>
        <taxon>Oscillospiraceae</taxon>
        <taxon>Ruthenibacterium</taxon>
    </lineage>
</organism>
<accession>A0ABV1GFU9</accession>
<keyword evidence="4" id="KW-1185">Reference proteome</keyword>
<dbReference type="EMBL" id="JBBMFA010000095">
    <property type="protein sequence ID" value="MEQ2520731.1"/>
    <property type="molecule type" value="Genomic_DNA"/>
</dbReference>
<proteinExistence type="predicted"/>
<evidence type="ECO:0000256" key="2">
    <source>
        <dbReference type="SAM" id="Phobius"/>
    </source>
</evidence>
<comment type="caution">
    <text evidence="3">The sequence shown here is derived from an EMBL/GenBank/DDBJ whole genome shotgun (WGS) entry which is preliminary data.</text>
</comment>
<keyword evidence="2" id="KW-1133">Transmembrane helix</keyword>
<feature type="region of interest" description="Disordered" evidence="1">
    <location>
        <begin position="96"/>
        <end position="119"/>
    </location>
</feature>
<protein>
    <submittedName>
        <fullName evidence="3">Stage III sporulation protein AG</fullName>
    </submittedName>
</protein>
<dbReference type="RefSeq" id="WP_349216276.1">
    <property type="nucleotide sequence ID" value="NZ_JBBMFA010000095.1"/>
</dbReference>
<keyword evidence="2" id="KW-0812">Transmembrane</keyword>
<feature type="compositionally biased region" description="Polar residues" evidence="1">
    <location>
        <begin position="97"/>
        <end position="106"/>
    </location>
</feature>
<keyword evidence="2" id="KW-0472">Membrane</keyword>
<evidence type="ECO:0000256" key="1">
    <source>
        <dbReference type="SAM" id="MobiDB-lite"/>
    </source>
</evidence>
<gene>
    <name evidence="3" type="ORF">WMO24_09860</name>
</gene>
<evidence type="ECO:0000313" key="4">
    <source>
        <dbReference type="Proteomes" id="UP001477672"/>
    </source>
</evidence>
<name>A0ABV1GFU9_9FIRM</name>
<sequence>MKGIVETMDTFKEKWSKIVHRKNGLFLLGIAGILLIGFAGFFSTDSNTEPAADSSYQTESDYQKKIEEQLTEVIGQVQGAGEVTVMLTLESGPETVYAQNEQSQTSTREDEEGTVQRDSSFQNEHILFDSGAGKQALVEEQLVPDIKGVAVVCSGGDDIAVIERITELVSVVLDLPSNRICVTKKI</sequence>
<dbReference type="Proteomes" id="UP001477672">
    <property type="component" value="Unassembled WGS sequence"/>
</dbReference>
<reference evidence="3 4" key="1">
    <citation type="submission" date="2024-03" db="EMBL/GenBank/DDBJ databases">
        <title>Human intestinal bacterial collection.</title>
        <authorList>
            <person name="Pauvert C."/>
            <person name="Hitch T.C.A."/>
            <person name="Clavel T."/>
        </authorList>
    </citation>
    <scope>NUCLEOTIDE SEQUENCE [LARGE SCALE GENOMIC DNA]</scope>
    <source>
        <strain evidence="3 4">CLA-JM-H11</strain>
    </source>
</reference>
<feature type="transmembrane region" description="Helical" evidence="2">
    <location>
        <begin position="24"/>
        <end position="42"/>
    </location>
</feature>